<dbReference type="Pfam" id="PF15136">
    <property type="entry name" value="UPF0449"/>
    <property type="match status" value="1"/>
</dbReference>
<evidence type="ECO:0000313" key="3">
    <source>
        <dbReference type="EMBL" id="CAB4031390.1"/>
    </source>
</evidence>
<keyword evidence="4" id="KW-1185">Reference proteome</keyword>
<evidence type="ECO:0000256" key="2">
    <source>
        <dbReference type="SAM" id="MobiDB-lite"/>
    </source>
</evidence>
<evidence type="ECO:0000313" key="4">
    <source>
        <dbReference type="Proteomes" id="UP001152795"/>
    </source>
</evidence>
<dbReference type="Proteomes" id="UP001152795">
    <property type="component" value="Unassembled WGS sequence"/>
</dbReference>
<evidence type="ECO:0000256" key="1">
    <source>
        <dbReference type="SAM" id="Coils"/>
    </source>
</evidence>
<organism evidence="3 4">
    <name type="scientific">Paramuricea clavata</name>
    <name type="common">Red gorgonian</name>
    <name type="synonym">Violescent sea-whip</name>
    <dbReference type="NCBI Taxonomy" id="317549"/>
    <lineage>
        <taxon>Eukaryota</taxon>
        <taxon>Metazoa</taxon>
        <taxon>Cnidaria</taxon>
        <taxon>Anthozoa</taxon>
        <taxon>Octocorallia</taxon>
        <taxon>Malacalcyonacea</taxon>
        <taxon>Plexauridae</taxon>
        <taxon>Paramuricea</taxon>
    </lineage>
</organism>
<dbReference type="EMBL" id="CACRXK020017590">
    <property type="protein sequence ID" value="CAB4031390.1"/>
    <property type="molecule type" value="Genomic_DNA"/>
</dbReference>
<gene>
    <name evidence="3" type="ORF">PACLA_8A072446</name>
</gene>
<name>A0A6S7JQF1_PARCT</name>
<proteinExistence type="predicted"/>
<dbReference type="AlphaFoldDB" id="A0A6S7JQF1"/>
<keyword evidence="1" id="KW-0175">Coiled coil</keyword>
<dbReference type="InterPro" id="IPR028227">
    <property type="entry name" value="UPF0449"/>
</dbReference>
<protein>
    <submittedName>
        <fullName evidence="3">Uncharacterized protein</fullName>
    </submittedName>
</protein>
<accession>A0A6S7JQF1</accession>
<reference evidence="3" key="1">
    <citation type="submission" date="2020-04" db="EMBL/GenBank/DDBJ databases">
        <authorList>
            <person name="Alioto T."/>
            <person name="Alioto T."/>
            <person name="Gomez Garrido J."/>
        </authorList>
    </citation>
    <scope>NUCLEOTIDE SEQUENCE</scope>
    <source>
        <strain evidence="3">A484AB</strain>
    </source>
</reference>
<feature type="region of interest" description="Disordered" evidence="2">
    <location>
        <begin position="46"/>
        <end position="71"/>
    </location>
</feature>
<feature type="compositionally biased region" description="Basic and acidic residues" evidence="2">
    <location>
        <begin position="48"/>
        <end position="71"/>
    </location>
</feature>
<feature type="coiled-coil region" evidence="1">
    <location>
        <begin position="85"/>
        <end position="119"/>
    </location>
</feature>
<comment type="caution">
    <text evidence="3">The sequence shown here is derived from an EMBL/GenBank/DDBJ whole genome shotgun (WGS) entry which is preliminary data.</text>
</comment>
<dbReference type="OrthoDB" id="5985195at2759"/>
<sequence length="123" mass="14425">MSFSREYAHRLPIPTAEEILEDFNSTKNKDFIDPLFNYLPENELNMQECEHKADKDSSPSTKGEQEKQKEITDTYNKVSEFLEQNKNLRQSITSMNELAKELHAKKENLTQLISNINENMQEK</sequence>